<evidence type="ECO:0000313" key="3">
    <source>
        <dbReference type="Proteomes" id="UP000479710"/>
    </source>
</evidence>
<sequence>MTDGSTRRRSKNMAGGGTWDRHIWRRQQSSAMAALGGDGGSVMAALGGDGGSVTAALCDPDPWQRRRQRQPRRGLRLGDGGNDNCGKVCAVAT</sequence>
<feature type="compositionally biased region" description="Basic residues" evidence="1">
    <location>
        <begin position="65"/>
        <end position="75"/>
    </location>
</feature>
<dbReference type="AlphaFoldDB" id="A0A6G1CSK3"/>
<evidence type="ECO:0000313" key="2">
    <source>
        <dbReference type="EMBL" id="KAF0903049.1"/>
    </source>
</evidence>
<feature type="region of interest" description="Disordered" evidence="1">
    <location>
        <begin position="1"/>
        <end position="23"/>
    </location>
</feature>
<keyword evidence="3" id="KW-1185">Reference proteome</keyword>
<evidence type="ECO:0000256" key="1">
    <source>
        <dbReference type="SAM" id="MobiDB-lite"/>
    </source>
</evidence>
<feature type="region of interest" description="Disordered" evidence="1">
    <location>
        <begin position="56"/>
        <end position="80"/>
    </location>
</feature>
<protein>
    <recommendedName>
        <fullName evidence="4">DUF834 domain-containing protein</fullName>
    </recommendedName>
</protein>
<organism evidence="2 3">
    <name type="scientific">Oryza meyeriana var. granulata</name>
    <dbReference type="NCBI Taxonomy" id="110450"/>
    <lineage>
        <taxon>Eukaryota</taxon>
        <taxon>Viridiplantae</taxon>
        <taxon>Streptophyta</taxon>
        <taxon>Embryophyta</taxon>
        <taxon>Tracheophyta</taxon>
        <taxon>Spermatophyta</taxon>
        <taxon>Magnoliopsida</taxon>
        <taxon>Liliopsida</taxon>
        <taxon>Poales</taxon>
        <taxon>Poaceae</taxon>
        <taxon>BOP clade</taxon>
        <taxon>Oryzoideae</taxon>
        <taxon>Oryzeae</taxon>
        <taxon>Oryzinae</taxon>
        <taxon>Oryza</taxon>
        <taxon>Oryza meyeriana</taxon>
    </lineage>
</organism>
<reference evidence="2 3" key="1">
    <citation type="submission" date="2019-11" db="EMBL/GenBank/DDBJ databases">
        <title>Whole genome sequence of Oryza granulata.</title>
        <authorList>
            <person name="Li W."/>
        </authorList>
    </citation>
    <scope>NUCLEOTIDE SEQUENCE [LARGE SCALE GENOMIC DNA]</scope>
    <source>
        <strain evidence="3">cv. Menghai</strain>
        <tissue evidence="2">Leaf</tissue>
    </source>
</reference>
<name>A0A6G1CSK3_9ORYZ</name>
<dbReference type="Proteomes" id="UP000479710">
    <property type="component" value="Unassembled WGS sequence"/>
</dbReference>
<comment type="caution">
    <text evidence="2">The sequence shown here is derived from an EMBL/GenBank/DDBJ whole genome shotgun (WGS) entry which is preliminary data.</text>
</comment>
<proteinExistence type="predicted"/>
<evidence type="ECO:0008006" key="4">
    <source>
        <dbReference type="Google" id="ProtNLM"/>
    </source>
</evidence>
<accession>A0A6G1CSK3</accession>
<gene>
    <name evidence="2" type="ORF">E2562_024040</name>
</gene>
<dbReference type="EMBL" id="SPHZ02000008">
    <property type="protein sequence ID" value="KAF0903049.1"/>
    <property type="molecule type" value="Genomic_DNA"/>
</dbReference>